<keyword evidence="3" id="KW-1185">Reference proteome</keyword>
<evidence type="ECO:0000313" key="2">
    <source>
        <dbReference type="EMBL" id="KAK7420490.1"/>
    </source>
</evidence>
<gene>
    <name evidence="2" type="ORF">QQX98_002688</name>
</gene>
<evidence type="ECO:0000256" key="1">
    <source>
        <dbReference type="SAM" id="MobiDB-lite"/>
    </source>
</evidence>
<dbReference type="Proteomes" id="UP001498476">
    <property type="component" value="Unassembled WGS sequence"/>
</dbReference>
<dbReference type="NCBIfam" id="TIGR03696">
    <property type="entry name" value="Rhs_assc_core"/>
    <property type="match status" value="1"/>
</dbReference>
<comment type="caution">
    <text evidence="2">The sequence shown here is derived from an EMBL/GenBank/DDBJ whole genome shotgun (WGS) entry which is preliminary data.</text>
</comment>
<dbReference type="InterPro" id="IPR022385">
    <property type="entry name" value="Rhs_assc_core"/>
</dbReference>
<evidence type="ECO:0008006" key="4">
    <source>
        <dbReference type="Google" id="ProtNLM"/>
    </source>
</evidence>
<dbReference type="InterPro" id="IPR050708">
    <property type="entry name" value="T6SS_VgrG/RHS"/>
</dbReference>
<dbReference type="PANTHER" id="PTHR32305:SF15">
    <property type="entry name" value="PROTEIN RHSA-RELATED"/>
    <property type="match status" value="1"/>
</dbReference>
<accession>A0ABR1HH70</accession>
<reference evidence="2 3" key="1">
    <citation type="journal article" date="2025" name="Microbiol. Resour. Announc.">
        <title>Draft genome sequences for Neonectria magnoliae and Neonectria punicea, canker pathogens of Liriodendron tulipifera and Acer saccharum in West Virginia.</title>
        <authorList>
            <person name="Petronek H.M."/>
            <person name="Kasson M.T."/>
            <person name="Metheny A.M."/>
            <person name="Stauder C.M."/>
            <person name="Lovett B."/>
            <person name="Lynch S.C."/>
            <person name="Garnas J.R."/>
            <person name="Kasson L.R."/>
            <person name="Stajich J.E."/>
        </authorList>
    </citation>
    <scope>NUCLEOTIDE SEQUENCE [LARGE SCALE GENOMIC DNA]</scope>
    <source>
        <strain evidence="2 3">NRRL 64653</strain>
    </source>
</reference>
<proteinExistence type="predicted"/>
<dbReference type="PANTHER" id="PTHR32305">
    <property type="match status" value="1"/>
</dbReference>
<feature type="compositionally biased region" description="Polar residues" evidence="1">
    <location>
        <begin position="825"/>
        <end position="836"/>
    </location>
</feature>
<feature type="region of interest" description="Disordered" evidence="1">
    <location>
        <begin position="776"/>
        <end position="836"/>
    </location>
</feature>
<name>A0ABR1HH70_9HYPO</name>
<feature type="region of interest" description="Disordered" evidence="1">
    <location>
        <begin position="1030"/>
        <end position="1051"/>
    </location>
</feature>
<feature type="compositionally biased region" description="Basic and acidic residues" evidence="1">
    <location>
        <begin position="1041"/>
        <end position="1051"/>
    </location>
</feature>
<evidence type="ECO:0000313" key="3">
    <source>
        <dbReference type="Proteomes" id="UP001498476"/>
    </source>
</evidence>
<protein>
    <recommendedName>
        <fullName evidence="4">RHS repeat-associated core domain-containing protein</fullName>
    </recommendedName>
</protein>
<dbReference type="PRINTS" id="PR00394">
    <property type="entry name" value="RHSPROTEIN"/>
</dbReference>
<organism evidence="2 3">
    <name type="scientific">Neonectria punicea</name>
    <dbReference type="NCBI Taxonomy" id="979145"/>
    <lineage>
        <taxon>Eukaryota</taxon>
        <taxon>Fungi</taxon>
        <taxon>Dikarya</taxon>
        <taxon>Ascomycota</taxon>
        <taxon>Pezizomycotina</taxon>
        <taxon>Sordariomycetes</taxon>
        <taxon>Hypocreomycetidae</taxon>
        <taxon>Hypocreales</taxon>
        <taxon>Nectriaceae</taxon>
        <taxon>Neonectria</taxon>
    </lineage>
</organism>
<sequence>MELASWGGGNSQWCITSSTICDSGGNVVCSQYPIFSTSGLFHPPGSNTSPVVFTFFDAIGRQEACLMPDYSWQKTCYTPWSIDEFDAGDTSLIADARTDLDVGHFFAALDTRLFLPTWHQTHGAGNKVERDAAQKSGAYADNPTTTHLGADGQGIHREQQNGWTVDKSGRKKRKTQTASFAYDVSGNLSVEMDSLGRIVQRSRYDALGRQVSMDNIEAGVKMVVFDCIGQPVFEKSVGRGVTRHLVYDQLRRLVETRVCENINAGEGTRAKEYKSTVDWSSDVKLEPREYLTSSVFDALSRPRCTTDTLGRRNRRQYNLMGGLKSLYSSSKGDGDDEWKCHIANAEYTADRRLARTDIGNNAVTTYAYNRHTRKLVHKMTTRRGVSSSRDVLEDYRYTYDCLGRITHVDNGAHQAIFFRNRRVDASTEYCYDALGRLIQASGREMGSPEGGACMSMRQAGAPATSPLAKAGLLEDGQSFTRYAETYAYDDADNILEMRHEPAAGEIAGWSRTFNYATTGNRLVSCNVSGSLEDYGYEGAAGKVGCMTAMPGYSRLGWDCSNKLKSAAKQKVKSGVPETTYFVYDSGGKRLRKVTERAMSEGEANEGVGRKLKETIYLNAAEIQLTYEGDGVTVKAEKQTSLILRQGKADEGPFVQIERDMKTGNFGGNKVDRKTSSKSLARYAISTGLELDDQAQVVSYEEYSPFGATTLVACRRDIEAPSSYRFAAYRRDSETGLYHCGARYYAPWLGRWTSSDPIGTRGGMNMYCYAWNDPVNRTDPKGTNPGADGATEEKKEAEAEPGEQVVVSGDPNAGAGEPKAGATESHAGSPQNRQPPSSLSCLIPVAKHTLTVLALSTMFVVFQLGDETIQGSMCDNGGSFACSVDTTTQRTNLTALGRGVFLALYGAKGLLAAIGHGALKGCSTTYTGAWNWYAEHNAFFKLSEAVEKTCKKERVVPVEDKAAAPILNNDATVPVNKSMDVKVVGDVVVDILDENKNDPKVINPAGKVELLVQTKTNTTSLVDEVKKNLPLPSRQMRSKSGGAKDHSVSRIV</sequence>
<dbReference type="EMBL" id="JAZAVJ010000029">
    <property type="protein sequence ID" value="KAK7420490.1"/>
    <property type="molecule type" value="Genomic_DNA"/>
</dbReference>
<dbReference type="Gene3D" id="2.180.10.10">
    <property type="entry name" value="RHS repeat-associated core"/>
    <property type="match status" value="1"/>
</dbReference>